<comment type="similarity">
    <text evidence="1">Belongs to the BCP1 family.</text>
</comment>
<evidence type="ECO:0000313" key="4">
    <source>
        <dbReference type="Proteomes" id="UP001153555"/>
    </source>
</evidence>
<feature type="compositionally biased region" description="Basic and acidic residues" evidence="2">
    <location>
        <begin position="8"/>
        <end position="20"/>
    </location>
</feature>
<dbReference type="OrthoDB" id="27543at2759"/>
<dbReference type="GO" id="GO:0005634">
    <property type="term" value="C:nucleus"/>
    <property type="evidence" value="ECO:0007669"/>
    <property type="project" value="TreeGrafter"/>
</dbReference>
<dbReference type="EMBL" id="CACSLK010027837">
    <property type="protein sequence ID" value="CAA0832954.1"/>
    <property type="molecule type" value="Genomic_DNA"/>
</dbReference>
<dbReference type="Proteomes" id="UP001153555">
    <property type="component" value="Unassembled WGS sequence"/>
</dbReference>
<evidence type="ECO:0000313" key="3">
    <source>
        <dbReference type="EMBL" id="CAA0832954.1"/>
    </source>
</evidence>
<evidence type="ECO:0000256" key="1">
    <source>
        <dbReference type="ARBA" id="ARBA00006781"/>
    </source>
</evidence>
<feature type="region of interest" description="Disordered" evidence="2">
    <location>
        <begin position="1"/>
        <end position="89"/>
    </location>
</feature>
<keyword evidence="4" id="KW-1185">Reference proteome</keyword>
<dbReference type="InterPro" id="IPR025602">
    <property type="entry name" value="BCP1_family"/>
</dbReference>
<dbReference type="PANTHER" id="PTHR13261:SF0">
    <property type="entry name" value="BRCA2 AND CDKN1A-INTERACTING PROTEIN"/>
    <property type="match status" value="1"/>
</dbReference>
<feature type="compositionally biased region" description="Basic and acidic residues" evidence="2">
    <location>
        <begin position="59"/>
        <end position="83"/>
    </location>
</feature>
<dbReference type="PANTHER" id="PTHR13261">
    <property type="entry name" value="BRCA2 AND CDKN1A INTERACTING PROTEIN"/>
    <property type="match status" value="1"/>
</dbReference>
<accession>A0A9N7NN09</accession>
<name>A0A9N7NN09_STRHE</name>
<dbReference type="Pfam" id="PF13862">
    <property type="entry name" value="BCCIP"/>
    <property type="match status" value="1"/>
</dbReference>
<dbReference type="PIRSF" id="PIRSF028983">
    <property type="entry name" value="BCP1"/>
    <property type="match status" value="1"/>
</dbReference>
<feature type="compositionally biased region" description="Basic residues" evidence="2">
    <location>
        <begin position="23"/>
        <end position="38"/>
    </location>
</feature>
<comment type="caution">
    <text evidence="3">The sequence shown here is derived from an EMBL/GenBank/DDBJ whole genome shotgun (WGS) entry which is preliminary data.</text>
</comment>
<dbReference type="AlphaFoldDB" id="A0A9N7NN09"/>
<organism evidence="3 4">
    <name type="scientific">Striga hermonthica</name>
    <name type="common">Purple witchweed</name>
    <name type="synonym">Buchnera hermonthica</name>
    <dbReference type="NCBI Taxonomy" id="68872"/>
    <lineage>
        <taxon>Eukaryota</taxon>
        <taxon>Viridiplantae</taxon>
        <taxon>Streptophyta</taxon>
        <taxon>Embryophyta</taxon>
        <taxon>Tracheophyta</taxon>
        <taxon>Spermatophyta</taxon>
        <taxon>Magnoliopsida</taxon>
        <taxon>eudicotyledons</taxon>
        <taxon>Gunneridae</taxon>
        <taxon>Pentapetalae</taxon>
        <taxon>asterids</taxon>
        <taxon>lamiids</taxon>
        <taxon>Lamiales</taxon>
        <taxon>Orobanchaceae</taxon>
        <taxon>Buchnereae</taxon>
        <taxon>Striga</taxon>
    </lineage>
</organism>
<evidence type="ECO:0000256" key="2">
    <source>
        <dbReference type="SAM" id="MobiDB-lite"/>
    </source>
</evidence>
<protein>
    <submittedName>
        <fullName evidence="3">Protein BCCIP homolog</fullName>
    </submittedName>
</protein>
<proteinExistence type="inferred from homology"/>
<feature type="compositionally biased region" description="Low complexity" evidence="2">
    <location>
        <begin position="45"/>
        <end position="54"/>
    </location>
</feature>
<gene>
    <name evidence="3" type="ORF">SHERM_28228</name>
</gene>
<sequence length="337" mass="38456">MGLNANRSRHDELGVTDKAPRSMTRRPKRSQLSKRHRPLTFSPFARSMAMAASSKKARRGIEETKHSTNSADKGKDKREHCDSSDSEESEGVVQADFVFFDPKPSDFHGVKVLLQTYLDNKVWDISGFVDLILGQPTVGSVVKIENDEDDGTYSFVTALNLGRYKDSKCIIELKDYLLKVCRDMDVIAKVKSLVGEHAQDVGLMISQRVVNLPPQLLPPLYDALFDEVEWATEDEPTKELQNCFRFKYYLIISKIYKHKNADKNKGITKTGEENVIYVKPEDEIFYELSLWSFIFPLHAQQVTDNELKDYRLMGLVMAIEASKVSIFRKRLHSLIAV</sequence>
<reference evidence="3" key="1">
    <citation type="submission" date="2019-12" db="EMBL/GenBank/DDBJ databases">
        <authorList>
            <person name="Scholes J."/>
        </authorList>
    </citation>
    <scope>NUCLEOTIDE SEQUENCE</scope>
</reference>